<reference evidence="1" key="1">
    <citation type="journal article" date="2022" name="Int. J. Mol. Sci.">
        <title>Draft Genome of Tanacetum Coccineum: Genomic Comparison of Closely Related Tanacetum-Family Plants.</title>
        <authorList>
            <person name="Yamashiro T."/>
            <person name="Shiraishi A."/>
            <person name="Nakayama K."/>
            <person name="Satake H."/>
        </authorList>
    </citation>
    <scope>NUCLEOTIDE SEQUENCE</scope>
</reference>
<accession>A0ABQ5GII9</accession>
<evidence type="ECO:0000313" key="2">
    <source>
        <dbReference type="Proteomes" id="UP001151760"/>
    </source>
</evidence>
<gene>
    <name evidence="1" type="ORF">Tco_1042251</name>
</gene>
<dbReference type="Proteomes" id="UP001151760">
    <property type="component" value="Unassembled WGS sequence"/>
</dbReference>
<comment type="caution">
    <text evidence="1">The sequence shown here is derived from an EMBL/GenBank/DDBJ whole genome shotgun (WGS) entry which is preliminary data.</text>
</comment>
<protein>
    <submittedName>
        <fullName evidence="1">Uncharacterized protein</fullName>
    </submittedName>
</protein>
<organism evidence="1 2">
    <name type="scientific">Tanacetum coccineum</name>
    <dbReference type="NCBI Taxonomy" id="301880"/>
    <lineage>
        <taxon>Eukaryota</taxon>
        <taxon>Viridiplantae</taxon>
        <taxon>Streptophyta</taxon>
        <taxon>Embryophyta</taxon>
        <taxon>Tracheophyta</taxon>
        <taxon>Spermatophyta</taxon>
        <taxon>Magnoliopsida</taxon>
        <taxon>eudicotyledons</taxon>
        <taxon>Gunneridae</taxon>
        <taxon>Pentapetalae</taxon>
        <taxon>asterids</taxon>
        <taxon>campanulids</taxon>
        <taxon>Asterales</taxon>
        <taxon>Asteraceae</taxon>
        <taxon>Asteroideae</taxon>
        <taxon>Anthemideae</taxon>
        <taxon>Anthemidinae</taxon>
        <taxon>Tanacetum</taxon>
    </lineage>
</organism>
<keyword evidence="2" id="KW-1185">Reference proteome</keyword>
<name>A0ABQ5GII9_9ASTR</name>
<dbReference type="EMBL" id="BQNB010018538">
    <property type="protein sequence ID" value="GJT75526.1"/>
    <property type="molecule type" value="Genomic_DNA"/>
</dbReference>
<proteinExistence type="predicted"/>
<sequence>MQPNINIRSQFNDLKEQLSLRNRRKIEVSKVADGSSKVLGDLASRVKNIEGKPMQPGILKKAMRTIASNMHDVVIPLNDGSQADLQGHKGDDNAILWSQ</sequence>
<reference evidence="1" key="2">
    <citation type="submission" date="2022-01" db="EMBL/GenBank/DDBJ databases">
        <authorList>
            <person name="Yamashiro T."/>
            <person name="Shiraishi A."/>
            <person name="Satake H."/>
            <person name="Nakayama K."/>
        </authorList>
    </citation>
    <scope>NUCLEOTIDE SEQUENCE</scope>
</reference>
<evidence type="ECO:0000313" key="1">
    <source>
        <dbReference type="EMBL" id="GJT75526.1"/>
    </source>
</evidence>